<dbReference type="GeneID" id="42591038"/>
<accession>A0A3P4AWA2</accession>
<evidence type="ECO:0000256" key="1">
    <source>
        <dbReference type="SAM" id="MobiDB-lite"/>
    </source>
</evidence>
<reference evidence="2" key="2">
    <citation type="journal article" date="2021" name="Microbiol. Resour. Announc.">
        <title>Complete Genome Sequence of Thermus thermophilus Strain HB5018, Isolated from Mine Hot Spring in Japan.</title>
        <authorList>
            <person name="Miyazaki K."/>
            <person name="Moriya T."/>
            <person name="Nemoto N."/>
            <person name="Oshima T."/>
            <person name="Yura K."/>
            <person name="Bessho Y."/>
        </authorList>
    </citation>
    <scope>NUCLEOTIDE SEQUENCE</scope>
    <source>
        <plasmid evidence="2">pHB5018b</plasmid>
        <plasmid evidence="3">pHB5018d</plasmid>
    </source>
</reference>
<keyword evidence="4" id="KW-0614">Plasmid</keyword>
<evidence type="ECO:0000313" key="3">
    <source>
        <dbReference type="EMBL" id="BCP67662.1"/>
    </source>
</evidence>
<dbReference type="Proteomes" id="UP000279841">
    <property type="component" value="Plasmid 4"/>
</dbReference>
<proteinExistence type="predicted"/>
<dbReference type="Proteomes" id="UP000596099">
    <property type="component" value="Plasmid pHB5018b"/>
</dbReference>
<evidence type="ECO:0000313" key="2">
    <source>
        <dbReference type="EMBL" id="BCP67464.1"/>
    </source>
</evidence>
<name>A0A3P4AWA2_THETH</name>
<feature type="region of interest" description="Disordered" evidence="1">
    <location>
        <begin position="50"/>
        <end position="72"/>
    </location>
</feature>
<reference evidence="6" key="3">
    <citation type="submission" date="2021-01" db="EMBL/GenBank/DDBJ databases">
        <title>Complete Genome Sequence of Thermus thermophilus Strain HB5018, Isolated from Mine Onsen Hot Spring.</title>
        <authorList>
            <person name="Miyazaki K."/>
            <person name="Moriya T."/>
            <person name="Nemoto N."/>
            <person name="Oshima T."/>
            <person name="Yura K."/>
            <person name="Bessho Y."/>
        </authorList>
    </citation>
    <scope>NUCLEOTIDE SEQUENCE [LARGE SCALE GENOMIC DNA]</scope>
    <source>
        <strain evidence="6">HB5018</strain>
        <plasmid evidence="6">pHB5018b</plasmid>
        <plasmid evidence="6">pHB5018d</plasmid>
    </source>
</reference>
<dbReference type="EMBL" id="AP024271">
    <property type="protein sequence ID" value="BCP67464.1"/>
    <property type="molecule type" value="Genomic_DNA"/>
</dbReference>
<geneLocation type="plasmid" evidence="4 5">
    <name>4</name>
</geneLocation>
<geneLocation type="plasmid" evidence="2 6">
    <name>pHB5018b</name>
</geneLocation>
<dbReference type="AlphaFoldDB" id="A0A3P4AWA2"/>
<reference evidence="4 5" key="1">
    <citation type="submission" date="2018-10" db="EMBL/GenBank/DDBJ databases">
        <authorList>
            <person name="Peiro R."/>
            <person name="Begona"/>
            <person name="Cbmso G."/>
            <person name="Lopez M."/>
            <person name="Gonzalez S."/>
            <person name="Sacristan E."/>
            <person name="Castillo E."/>
        </authorList>
    </citation>
    <scope>NUCLEOTIDE SEQUENCE [LARGE SCALE GENOMIC DNA]</scope>
    <source>
        <strain evidence="4">TTHNAR1</strain>
        <plasmid evidence="5">4</plasmid>
    </source>
</reference>
<gene>
    <name evidence="2" type="ORF">TthHB5018_b23980</name>
    <name evidence="3" type="ORF">TthHB5018_d25960</name>
    <name evidence="4" type="ORF">TTHNP4_00264</name>
</gene>
<dbReference type="RefSeq" id="WP_011174343.1">
    <property type="nucleotide sequence ID" value="NZ_AP024271.1"/>
</dbReference>
<dbReference type="Proteomes" id="UP000596099">
    <property type="component" value="Plasmid pHB5018d"/>
</dbReference>
<evidence type="ECO:0000313" key="5">
    <source>
        <dbReference type="Proteomes" id="UP000279841"/>
    </source>
</evidence>
<dbReference type="EMBL" id="LR027520">
    <property type="protein sequence ID" value="VCU54856.1"/>
    <property type="molecule type" value="Genomic_DNA"/>
</dbReference>
<sequence length="72" mass="7904">MRKGKGYGLLVKDWLWAGLFLGLAVCNVPFNYEVNVLDYAAFSGTFTVEQGGSAPTPRRWAPWRSATPPTAV</sequence>
<evidence type="ECO:0000313" key="6">
    <source>
        <dbReference type="Proteomes" id="UP000596099"/>
    </source>
</evidence>
<geneLocation type="plasmid" evidence="3 6">
    <name>pHB5018d</name>
</geneLocation>
<dbReference type="EMBL" id="AP024273">
    <property type="protein sequence ID" value="BCP67662.1"/>
    <property type="molecule type" value="Genomic_DNA"/>
</dbReference>
<protein>
    <submittedName>
        <fullName evidence="4">Uncharacterized protein</fullName>
    </submittedName>
</protein>
<organism evidence="4 5">
    <name type="scientific">Thermus thermophilus</name>
    <dbReference type="NCBI Taxonomy" id="274"/>
    <lineage>
        <taxon>Bacteria</taxon>
        <taxon>Thermotogati</taxon>
        <taxon>Deinococcota</taxon>
        <taxon>Deinococci</taxon>
        <taxon>Thermales</taxon>
        <taxon>Thermaceae</taxon>
        <taxon>Thermus</taxon>
    </lineage>
</organism>
<evidence type="ECO:0000313" key="4">
    <source>
        <dbReference type="EMBL" id="VCU54856.1"/>
    </source>
</evidence>